<keyword evidence="2" id="KW-1185">Reference proteome</keyword>
<name>A0ACC2RN73_9FUNG</name>
<sequence>MEEKSNLKLSLFLRRLAGEHHDDVLNLLPASHCSAIQGNEVNLNKRRSWFMRSKVVSSRASMDLSHLRSFNLKPQNLFSRQSLGAEKLQRKNTIDFDDLIDKKSCHSDTTIRISLTPELAQDKSFIMPISTK</sequence>
<dbReference type="Proteomes" id="UP001165960">
    <property type="component" value="Unassembled WGS sequence"/>
</dbReference>
<comment type="caution">
    <text evidence="1">The sequence shown here is derived from an EMBL/GenBank/DDBJ whole genome shotgun (WGS) entry which is preliminary data.</text>
</comment>
<reference evidence="1" key="1">
    <citation type="submission" date="2022-04" db="EMBL/GenBank/DDBJ databases">
        <title>Genome of the entomopathogenic fungus Entomophthora muscae.</title>
        <authorList>
            <person name="Elya C."/>
            <person name="Lovett B.R."/>
            <person name="Lee E."/>
            <person name="Macias A.M."/>
            <person name="Hajek A.E."/>
            <person name="De Bivort B.L."/>
            <person name="Kasson M.T."/>
            <person name="De Fine Licht H.H."/>
            <person name="Stajich J.E."/>
        </authorList>
    </citation>
    <scope>NUCLEOTIDE SEQUENCE</scope>
    <source>
        <strain evidence="1">Berkeley</strain>
    </source>
</reference>
<proteinExistence type="predicted"/>
<protein>
    <submittedName>
        <fullName evidence="1">Uncharacterized protein</fullName>
    </submittedName>
</protein>
<dbReference type="EMBL" id="QTSX02007110">
    <property type="protein sequence ID" value="KAJ9051476.1"/>
    <property type="molecule type" value="Genomic_DNA"/>
</dbReference>
<accession>A0ACC2RN73</accession>
<evidence type="ECO:0000313" key="1">
    <source>
        <dbReference type="EMBL" id="KAJ9051476.1"/>
    </source>
</evidence>
<organism evidence="1 2">
    <name type="scientific">Entomophthora muscae</name>
    <dbReference type="NCBI Taxonomy" id="34485"/>
    <lineage>
        <taxon>Eukaryota</taxon>
        <taxon>Fungi</taxon>
        <taxon>Fungi incertae sedis</taxon>
        <taxon>Zoopagomycota</taxon>
        <taxon>Entomophthoromycotina</taxon>
        <taxon>Entomophthoromycetes</taxon>
        <taxon>Entomophthorales</taxon>
        <taxon>Entomophthoraceae</taxon>
        <taxon>Entomophthora</taxon>
    </lineage>
</organism>
<gene>
    <name evidence="1" type="ORF">DSO57_1004213</name>
</gene>
<evidence type="ECO:0000313" key="2">
    <source>
        <dbReference type="Proteomes" id="UP001165960"/>
    </source>
</evidence>